<dbReference type="EMBL" id="AP017313">
    <property type="protein sequence ID" value="BAU55907.1"/>
    <property type="molecule type" value="Genomic_DNA"/>
</dbReference>
<gene>
    <name evidence="1" type="ORF">MgSA37_04099</name>
</gene>
<proteinExistence type="predicted"/>
<dbReference type="AlphaFoldDB" id="A0A0X8X6D1"/>
<organism evidence="1 2">
    <name type="scientific">Mucilaginibacter gotjawali</name>
    <dbReference type="NCBI Taxonomy" id="1550579"/>
    <lineage>
        <taxon>Bacteria</taxon>
        <taxon>Pseudomonadati</taxon>
        <taxon>Bacteroidota</taxon>
        <taxon>Sphingobacteriia</taxon>
        <taxon>Sphingobacteriales</taxon>
        <taxon>Sphingobacteriaceae</taxon>
        <taxon>Mucilaginibacter</taxon>
    </lineage>
</organism>
<dbReference type="OrthoDB" id="1447491at2"/>
<sequence>MNRQELTKKLTELGVSQSAYSLDGPYVEGIMLEITDNYRPGDIAYKEWRVFEHERGAPI</sequence>
<keyword evidence="2" id="KW-1185">Reference proteome</keyword>
<dbReference type="KEGG" id="mgot:MgSA37_04099"/>
<accession>A0A0X8X6D1</accession>
<name>A0A0X8X6D1_9SPHI</name>
<evidence type="ECO:0000313" key="1">
    <source>
        <dbReference type="EMBL" id="BAU55907.1"/>
    </source>
</evidence>
<dbReference type="Proteomes" id="UP000218263">
    <property type="component" value="Chromosome"/>
</dbReference>
<reference evidence="1 2" key="1">
    <citation type="submission" date="2015-12" db="EMBL/GenBank/DDBJ databases">
        <title>Genome sequence of Mucilaginibacter gotjawali.</title>
        <authorList>
            <person name="Lee J.S."/>
            <person name="Lee K.C."/>
            <person name="Kim K.K."/>
            <person name="Lee B.W."/>
        </authorList>
    </citation>
    <scope>NUCLEOTIDE SEQUENCE [LARGE SCALE GENOMIC DNA]</scope>
    <source>
        <strain evidence="1 2">SA3-7</strain>
    </source>
</reference>
<evidence type="ECO:0000313" key="2">
    <source>
        <dbReference type="Proteomes" id="UP000218263"/>
    </source>
</evidence>
<dbReference type="RefSeq" id="WP_096354404.1">
    <property type="nucleotide sequence ID" value="NZ_AP017313.1"/>
</dbReference>
<protein>
    <submittedName>
        <fullName evidence="1">Uncharacterized protein</fullName>
    </submittedName>
</protein>